<dbReference type="Pfam" id="PF03551">
    <property type="entry name" value="PadR"/>
    <property type="match status" value="1"/>
</dbReference>
<evidence type="ECO:0000313" key="3">
    <source>
        <dbReference type="Proteomes" id="UP001164693"/>
    </source>
</evidence>
<dbReference type="PANTHER" id="PTHR33169">
    <property type="entry name" value="PADR-FAMILY TRANSCRIPTIONAL REGULATOR"/>
    <property type="match status" value="1"/>
</dbReference>
<proteinExistence type="predicted"/>
<reference evidence="2" key="1">
    <citation type="submission" date="2022-05" db="EMBL/GenBank/DDBJ databases">
        <title>Jatrophihabitans sp. SB3-54 whole genome sequence.</title>
        <authorList>
            <person name="Suh M.K."/>
            <person name="Eom M.K."/>
            <person name="Kim J.S."/>
            <person name="Kim H.S."/>
            <person name="Do H.E."/>
            <person name="Shin Y.K."/>
            <person name="Lee J.-S."/>
        </authorList>
    </citation>
    <scope>NUCLEOTIDE SEQUENCE</scope>
    <source>
        <strain evidence="2">SB3-54</strain>
    </source>
</reference>
<dbReference type="InterPro" id="IPR036388">
    <property type="entry name" value="WH-like_DNA-bd_sf"/>
</dbReference>
<evidence type="ECO:0000259" key="1">
    <source>
        <dbReference type="Pfam" id="PF03551"/>
    </source>
</evidence>
<protein>
    <submittedName>
        <fullName evidence="2">PadR family transcriptional regulator</fullName>
    </submittedName>
</protein>
<organism evidence="2 3">
    <name type="scientific">Jatrophihabitans cynanchi</name>
    <dbReference type="NCBI Taxonomy" id="2944128"/>
    <lineage>
        <taxon>Bacteria</taxon>
        <taxon>Bacillati</taxon>
        <taxon>Actinomycetota</taxon>
        <taxon>Actinomycetes</taxon>
        <taxon>Jatrophihabitantales</taxon>
        <taxon>Jatrophihabitantaceae</taxon>
        <taxon>Jatrophihabitans</taxon>
    </lineage>
</organism>
<dbReference type="RefSeq" id="WP_269444308.1">
    <property type="nucleotide sequence ID" value="NZ_CP097463.1"/>
</dbReference>
<gene>
    <name evidence="2" type="ORF">M6B22_03075</name>
</gene>
<sequence length="104" mass="11416">MASAHVTRSLDLLLMGVLRHGPAHGYAIISALRDGSGGQFDLAEGSIYPALHRLENAGLIASTIQIAQGRRRRSYTLTPKGREEFLTQRREWQGFVANMQAVLA</sequence>
<evidence type="ECO:0000313" key="2">
    <source>
        <dbReference type="EMBL" id="WAX57761.1"/>
    </source>
</evidence>
<dbReference type="InterPro" id="IPR036390">
    <property type="entry name" value="WH_DNA-bd_sf"/>
</dbReference>
<accession>A0ABY7JYX2</accession>
<dbReference type="PANTHER" id="PTHR33169:SF14">
    <property type="entry name" value="TRANSCRIPTIONAL REGULATOR RV3488"/>
    <property type="match status" value="1"/>
</dbReference>
<dbReference type="EMBL" id="CP097463">
    <property type="protein sequence ID" value="WAX57761.1"/>
    <property type="molecule type" value="Genomic_DNA"/>
</dbReference>
<name>A0ABY7JYX2_9ACTN</name>
<dbReference type="SUPFAM" id="SSF46785">
    <property type="entry name" value="Winged helix' DNA-binding domain"/>
    <property type="match status" value="1"/>
</dbReference>
<keyword evidence="3" id="KW-1185">Reference proteome</keyword>
<dbReference type="Gene3D" id="1.10.10.10">
    <property type="entry name" value="Winged helix-like DNA-binding domain superfamily/Winged helix DNA-binding domain"/>
    <property type="match status" value="1"/>
</dbReference>
<feature type="domain" description="Transcription regulator PadR N-terminal" evidence="1">
    <location>
        <begin position="15"/>
        <end position="85"/>
    </location>
</feature>
<dbReference type="Proteomes" id="UP001164693">
    <property type="component" value="Chromosome"/>
</dbReference>
<dbReference type="InterPro" id="IPR005149">
    <property type="entry name" value="Tscrpt_reg_PadR_N"/>
</dbReference>
<dbReference type="InterPro" id="IPR052509">
    <property type="entry name" value="Metal_resp_DNA-bind_regulator"/>
</dbReference>